<dbReference type="SUPFAM" id="SSF54197">
    <property type="entry name" value="HIT-like"/>
    <property type="match status" value="1"/>
</dbReference>
<keyword evidence="3" id="KW-0489">Methyltransferase</keyword>
<dbReference type="InterPro" id="IPR011146">
    <property type="entry name" value="HIT-like"/>
</dbReference>
<comment type="caution">
    <text evidence="1">Lacks conserved residue(s) required for the propagation of feature annotation.</text>
</comment>
<dbReference type="Proteomes" id="UP001268683">
    <property type="component" value="Chromosome"/>
</dbReference>
<sequence length="134" mass="15047">MAFILNSQLANECIPLMELDLCTVLLLRDANFPRLVLVPRVPGATELFDLSQPQQAQLMQEISEVSKRLKTAFEATKINVGSMGNMVSQLHIHIVARFEGDPCWPRTMWDYPKAAYPDGDLEDWIAGMKKVLGS</sequence>
<evidence type="ECO:0000313" key="3">
    <source>
        <dbReference type="EMBL" id="WND03382.1"/>
    </source>
</evidence>
<accession>A0AA52HA92</accession>
<reference evidence="3" key="1">
    <citation type="submission" date="2023-04" db="EMBL/GenBank/DDBJ databases">
        <title>Complete genome sequence of Temperatibacter marinus.</title>
        <authorList>
            <person name="Rong J.-C."/>
            <person name="Yi M.-L."/>
            <person name="Zhao Q."/>
        </authorList>
    </citation>
    <scope>NUCLEOTIDE SEQUENCE</scope>
    <source>
        <strain evidence="3">NBRC 110045</strain>
    </source>
</reference>
<name>A0AA52HA92_9PROT</name>
<protein>
    <submittedName>
        <fullName evidence="3">HIT family protein</fullName>
        <ecNumber evidence="3">2.1.1.-</ecNumber>
    </submittedName>
</protein>
<evidence type="ECO:0000259" key="2">
    <source>
        <dbReference type="PROSITE" id="PS51084"/>
    </source>
</evidence>
<dbReference type="PIRSF" id="PIRSF000714">
    <property type="entry name" value="HIT"/>
    <property type="match status" value="1"/>
</dbReference>
<dbReference type="Gene3D" id="3.30.428.10">
    <property type="entry name" value="HIT-like"/>
    <property type="match status" value="1"/>
</dbReference>
<evidence type="ECO:0000313" key="4">
    <source>
        <dbReference type="Proteomes" id="UP001268683"/>
    </source>
</evidence>
<dbReference type="KEGG" id="tmk:QGN29_03235"/>
<proteinExistence type="predicted"/>
<keyword evidence="3" id="KW-0808">Transferase</keyword>
<dbReference type="Pfam" id="PF01230">
    <property type="entry name" value="HIT"/>
    <property type="match status" value="1"/>
</dbReference>
<dbReference type="GO" id="GO:0008168">
    <property type="term" value="F:methyltransferase activity"/>
    <property type="evidence" value="ECO:0007669"/>
    <property type="project" value="UniProtKB-KW"/>
</dbReference>
<dbReference type="PROSITE" id="PS51084">
    <property type="entry name" value="HIT_2"/>
    <property type="match status" value="1"/>
</dbReference>
<feature type="domain" description="HIT" evidence="2">
    <location>
        <begin position="35"/>
        <end position="104"/>
    </location>
</feature>
<gene>
    <name evidence="3" type="ORF">QGN29_03235</name>
</gene>
<dbReference type="GO" id="GO:0032259">
    <property type="term" value="P:methylation"/>
    <property type="evidence" value="ECO:0007669"/>
    <property type="project" value="UniProtKB-KW"/>
</dbReference>
<dbReference type="InterPro" id="IPR036265">
    <property type="entry name" value="HIT-like_sf"/>
</dbReference>
<dbReference type="EC" id="2.1.1.-" evidence="3"/>
<dbReference type="AlphaFoldDB" id="A0AA52HA92"/>
<evidence type="ECO:0000256" key="1">
    <source>
        <dbReference type="PROSITE-ProRule" id="PRU00464"/>
    </source>
</evidence>
<organism evidence="3 4">
    <name type="scientific">Temperatibacter marinus</name>
    <dbReference type="NCBI Taxonomy" id="1456591"/>
    <lineage>
        <taxon>Bacteria</taxon>
        <taxon>Pseudomonadati</taxon>
        <taxon>Pseudomonadota</taxon>
        <taxon>Alphaproteobacteria</taxon>
        <taxon>Kordiimonadales</taxon>
        <taxon>Temperatibacteraceae</taxon>
        <taxon>Temperatibacter</taxon>
    </lineage>
</organism>
<dbReference type="InterPro" id="IPR026026">
    <property type="entry name" value="HIT_Hint"/>
</dbReference>
<dbReference type="EMBL" id="CP123872">
    <property type="protein sequence ID" value="WND03382.1"/>
    <property type="molecule type" value="Genomic_DNA"/>
</dbReference>
<keyword evidence="4" id="KW-1185">Reference proteome</keyword>
<dbReference type="RefSeq" id="WP_310799235.1">
    <property type="nucleotide sequence ID" value="NZ_CP123872.1"/>
</dbReference>